<feature type="compositionally biased region" description="Basic residues" evidence="1">
    <location>
        <begin position="126"/>
        <end position="142"/>
    </location>
</feature>
<dbReference type="AlphaFoldDB" id="A0AAD5XCF6"/>
<proteinExistence type="predicted"/>
<dbReference type="Proteomes" id="UP001211907">
    <property type="component" value="Unassembled WGS sequence"/>
</dbReference>
<feature type="region of interest" description="Disordered" evidence="1">
    <location>
        <begin position="175"/>
        <end position="206"/>
    </location>
</feature>
<evidence type="ECO:0000313" key="2">
    <source>
        <dbReference type="EMBL" id="KAJ3097860.1"/>
    </source>
</evidence>
<sequence>MNLDGGGSNGDAVVGLDELASRFRPLKMRIAGFGGKTTLARRIVERLGPGMVYIGEDALHFVDSGGGSEKPEKELGVDGYGDSGSLAIGLSSGTEDDDCEIGVVEAGAKKDKVVVAGDEDSDGAARKRKTKTKPKPSKKKGFQVRPSADVAAAADAATLAFLAVELMPAPCPTPPSPARLAQAAPTYYRQASQNSPLPTHHSPSRSPQPLGFVSDGFWADLHAIINPQTHVTILLDYPLSTCLYRVTKRTLKRWWSGELLFGGQLKETLLQLYGRGALKIDVLLMSGGKEDLIVR</sequence>
<evidence type="ECO:0000313" key="3">
    <source>
        <dbReference type="Proteomes" id="UP001211907"/>
    </source>
</evidence>
<evidence type="ECO:0000256" key="1">
    <source>
        <dbReference type="SAM" id="MobiDB-lite"/>
    </source>
</evidence>
<keyword evidence="3" id="KW-1185">Reference proteome</keyword>
<comment type="caution">
    <text evidence="2">The sequence shown here is derived from an EMBL/GenBank/DDBJ whole genome shotgun (WGS) entry which is preliminary data.</text>
</comment>
<accession>A0AAD5XCF6</accession>
<name>A0AAD5XCF6_9FUNG</name>
<feature type="region of interest" description="Disordered" evidence="1">
    <location>
        <begin position="115"/>
        <end position="147"/>
    </location>
</feature>
<reference evidence="2" key="1">
    <citation type="submission" date="2020-05" db="EMBL/GenBank/DDBJ databases">
        <title>Phylogenomic resolution of chytrid fungi.</title>
        <authorList>
            <person name="Stajich J.E."/>
            <person name="Amses K."/>
            <person name="Simmons R."/>
            <person name="Seto K."/>
            <person name="Myers J."/>
            <person name="Bonds A."/>
            <person name="Quandt C.A."/>
            <person name="Barry K."/>
            <person name="Liu P."/>
            <person name="Grigoriev I."/>
            <person name="Longcore J.E."/>
            <person name="James T.Y."/>
        </authorList>
    </citation>
    <scope>NUCLEOTIDE SEQUENCE</scope>
    <source>
        <strain evidence="2">JEL0513</strain>
    </source>
</reference>
<gene>
    <name evidence="2" type="ORF">HK100_005245</name>
</gene>
<protein>
    <submittedName>
        <fullName evidence="2">Uncharacterized protein</fullName>
    </submittedName>
</protein>
<dbReference type="SUPFAM" id="SSF52540">
    <property type="entry name" value="P-loop containing nucleoside triphosphate hydrolases"/>
    <property type="match status" value="1"/>
</dbReference>
<dbReference type="InterPro" id="IPR027417">
    <property type="entry name" value="P-loop_NTPase"/>
</dbReference>
<organism evidence="2 3">
    <name type="scientific">Physocladia obscura</name>
    <dbReference type="NCBI Taxonomy" id="109957"/>
    <lineage>
        <taxon>Eukaryota</taxon>
        <taxon>Fungi</taxon>
        <taxon>Fungi incertae sedis</taxon>
        <taxon>Chytridiomycota</taxon>
        <taxon>Chytridiomycota incertae sedis</taxon>
        <taxon>Chytridiomycetes</taxon>
        <taxon>Chytridiales</taxon>
        <taxon>Chytriomycetaceae</taxon>
        <taxon>Physocladia</taxon>
    </lineage>
</organism>
<dbReference type="EMBL" id="JADGJH010002470">
    <property type="protein sequence ID" value="KAJ3097860.1"/>
    <property type="molecule type" value="Genomic_DNA"/>
</dbReference>